<protein>
    <recommendedName>
        <fullName evidence="4">DUF1700 domain-containing protein</fullName>
    </recommendedName>
</protein>
<evidence type="ECO:0000313" key="2">
    <source>
        <dbReference type="EMBL" id="KAA5537812.1"/>
    </source>
</evidence>
<comment type="caution">
    <text evidence="2">The sequence shown here is derived from an EMBL/GenBank/DDBJ whole genome shotgun (WGS) entry which is preliminary data.</text>
</comment>
<reference evidence="2 3" key="1">
    <citation type="submission" date="2019-09" db="EMBL/GenBank/DDBJ databases">
        <title>Genome sequence and assembly of Flavobacterium sp.</title>
        <authorList>
            <person name="Chhetri G."/>
        </authorList>
    </citation>
    <scope>NUCLEOTIDE SEQUENCE [LARGE SCALE GENOMIC DNA]</scope>
    <source>
        <strain evidence="2 3">SNL9</strain>
    </source>
</reference>
<feature type="transmembrane region" description="Helical" evidence="1">
    <location>
        <begin position="109"/>
        <end position="129"/>
    </location>
</feature>
<dbReference type="EMBL" id="VWSG01000002">
    <property type="protein sequence ID" value="KAA5537812.1"/>
    <property type="molecule type" value="Genomic_DNA"/>
</dbReference>
<dbReference type="Pfam" id="PF22564">
    <property type="entry name" value="HAAS"/>
    <property type="match status" value="1"/>
</dbReference>
<dbReference type="RefSeq" id="WP_150010441.1">
    <property type="nucleotide sequence ID" value="NZ_VWSG01000002.1"/>
</dbReference>
<accession>A0A5M6CUZ5</accession>
<feature type="transmembrane region" description="Helical" evidence="1">
    <location>
        <begin position="167"/>
        <end position="187"/>
    </location>
</feature>
<sequence>MKFKELTFKDQHTERIYKDYISRVKNSVKSLNSDNQNETLLEINSHIYEALQAPAENETTDLLNVLQKLGSPEHFLKELVPEKKLEEAASSFNPLKILKALILNFGNGFSYIVFFILYVLLAGFIFMIYSKIVNPEQTGFFYTNATSWVLGISKNYNPHEKELLGNWFIPVMILLTILFYVVITLLLRFKKKFLKK</sequence>
<keyword evidence="1" id="KW-0812">Transmembrane</keyword>
<organism evidence="2 3">
    <name type="scientific">Paenimyroides baculatum</name>
    <dbReference type="NCBI Taxonomy" id="2608000"/>
    <lineage>
        <taxon>Bacteria</taxon>
        <taxon>Pseudomonadati</taxon>
        <taxon>Bacteroidota</taxon>
        <taxon>Flavobacteriia</taxon>
        <taxon>Flavobacteriales</taxon>
        <taxon>Flavobacteriaceae</taxon>
        <taxon>Paenimyroides</taxon>
    </lineage>
</organism>
<gene>
    <name evidence="2" type="ORF">F0460_03890</name>
</gene>
<evidence type="ECO:0000313" key="3">
    <source>
        <dbReference type="Proteomes" id="UP000325141"/>
    </source>
</evidence>
<evidence type="ECO:0000256" key="1">
    <source>
        <dbReference type="SAM" id="Phobius"/>
    </source>
</evidence>
<proteinExistence type="predicted"/>
<dbReference type="Proteomes" id="UP000325141">
    <property type="component" value="Unassembled WGS sequence"/>
</dbReference>
<keyword evidence="1" id="KW-1133">Transmembrane helix</keyword>
<keyword evidence="1" id="KW-0472">Membrane</keyword>
<keyword evidence="3" id="KW-1185">Reference proteome</keyword>
<dbReference type="AlphaFoldDB" id="A0A5M6CUZ5"/>
<evidence type="ECO:0008006" key="4">
    <source>
        <dbReference type="Google" id="ProtNLM"/>
    </source>
</evidence>
<name>A0A5M6CUZ5_9FLAO</name>